<evidence type="ECO:0000256" key="3">
    <source>
        <dbReference type="ARBA" id="ARBA00022833"/>
    </source>
</evidence>
<evidence type="ECO:0000256" key="1">
    <source>
        <dbReference type="ARBA" id="ARBA00001947"/>
    </source>
</evidence>
<sequence>MFTPPPPPRQPPSSHKTSAPPSSPPPQNFRAVVLPAPTRPLKIHTLPLPTPGPNQLLICAGDAVIATGLLPQTSYPTILGHEYISDVFAIGPITEGQTAGPQFKIGDRIGGHCTTCPPCLRGQQQTCSSQQIAGVSHNGAHAEYTLLRTQAAV</sequence>
<dbReference type="Gene3D" id="3.90.180.10">
    <property type="entry name" value="Medium-chain alcohol dehydrogenases, catalytic domain"/>
    <property type="match status" value="1"/>
</dbReference>
<dbReference type="AlphaFoldDB" id="A0A8S8ZT79"/>
<evidence type="ECO:0000256" key="2">
    <source>
        <dbReference type="ARBA" id="ARBA00022723"/>
    </source>
</evidence>
<evidence type="ECO:0000256" key="4">
    <source>
        <dbReference type="ARBA" id="ARBA00023002"/>
    </source>
</evidence>
<dbReference type="EMBL" id="NMPR01000059">
    <property type="protein sequence ID" value="KAA8632200.1"/>
    <property type="molecule type" value="Genomic_DNA"/>
</dbReference>
<name>A0A8S8ZT79_SORMA</name>
<dbReference type="PANTHER" id="PTHR42940">
    <property type="entry name" value="ALCOHOL DEHYDROGENASE 1-RELATED"/>
    <property type="match status" value="1"/>
</dbReference>
<dbReference type="Pfam" id="PF08240">
    <property type="entry name" value="ADH_N"/>
    <property type="match status" value="1"/>
</dbReference>
<dbReference type="Proteomes" id="UP000433876">
    <property type="component" value="Unassembled WGS sequence"/>
</dbReference>
<comment type="cofactor">
    <cofactor evidence="1">
        <name>Zn(2+)</name>
        <dbReference type="ChEBI" id="CHEBI:29105"/>
    </cofactor>
</comment>
<evidence type="ECO:0000259" key="6">
    <source>
        <dbReference type="Pfam" id="PF08240"/>
    </source>
</evidence>
<feature type="region of interest" description="Disordered" evidence="5">
    <location>
        <begin position="1"/>
        <end position="29"/>
    </location>
</feature>
<dbReference type="InterPro" id="IPR011032">
    <property type="entry name" value="GroES-like_sf"/>
</dbReference>
<accession>A0A8S8ZT79</accession>
<feature type="domain" description="Alcohol dehydrogenase-like N-terminal" evidence="6">
    <location>
        <begin position="58"/>
        <end position="151"/>
    </location>
</feature>
<dbReference type="SUPFAM" id="SSF50129">
    <property type="entry name" value="GroES-like"/>
    <property type="match status" value="1"/>
</dbReference>
<dbReference type="GO" id="GO:0005737">
    <property type="term" value="C:cytoplasm"/>
    <property type="evidence" value="ECO:0007669"/>
    <property type="project" value="TreeGrafter"/>
</dbReference>
<keyword evidence="3" id="KW-0862">Zinc</keyword>
<gene>
    <name evidence="7" type="ORF">SMACR_01484</name>
</gene>
<protein>
    <recommendedName>
        <fullName evidence="6">Alcohol dehydrogenase-like N-terminal domain-containing protein</fullName>
    </recommendedName>
</protein>
<dbReference type="PANTHER" id="PTHR42940:SF7">
    <property type="entry name" value="ALCOHOL DEHYDROGENASE-LIKE N-TERMINAL DOMAIN-CONTAINING PROTEIN"/>
    <property type="match status" value="1"/>
</dbReference>
<keyword evidence="4" id="KW-0560">Oxidoreductase</keyword>
<keyword evidence="2" id="KW-0479">Metal-binding</keyword>
<proteinExistence type="predicted"/>
<dbReference type="VEuPathDB" id="FungiDB:SMAC_01484"/>
<evidence type="ECO:0000256" key="5">
    <source>
        <dbReference type="SAM" id="MobiDB-lite"/>
    </source>
</evidence>
<evidence type="ECO:0000313" key="8">
    <source>
        <dbReference type="Proteomes" id="UP000433876"/>
    </source>
</evidence>
<comment type="caution">
    <text evidence="7">The sequence shown here is derived from an EMBL/GenBank/DDBJ whole genome shotgun (WGS) entry which is preliminary data.</text>
</comment>
<evidence type="ECO:0000313" key="7">
    <source>
        <dbReference type="EMBL" id="KAA8632200.1"/>
    </source>
</evidence>
<feature type="compositionally biased region" description="Pro residues" evidence="5">
    <location>
        <begin position="1"/>
        <end position="11"/>
    </location>
</feature>
<dbReference type="GO" id="GO:0046872">
    <property type="term" value="F:metal ion binding"/>
    <property type="evidence" value="ECO:0007669"/>
    <property type="project" value="UniProtKB-KW"/>
</dbReference>
<dbReference type="GO" id="GO:0004022">
    <property type="term" value="F:alcohol dehydrogenase (NAD+) activity"/>
    <property type="evidence" value="ECO:0007669"/>
    <property type="project" value="TreeGrafter"/>
</dbReference>
<reference evidence="7 8" key="1">
    <citation type="submission" date="2017-07" db="EMBL/GenBank/DDBJ databases">
        <title>Genome sequence of the Sordaria macrospora wild type strain R19027.</title>
        <authorList>
            <person name="Nowrousian M."/>
            <person name="Teichert I."/>
            <person name="Kueck U."/>
        </authorList>
    </citation>
    <scope>NUCLEOTIDE SEQUENCE [LARGE SCALE GENOMIC DNA]</scope>
    <source>
        <strain evidence="7 8">R19027</strain>
        <tissue evidence="7">Mycelium</tissue>
    </source>
</reference>
<organism evidence="7 8">
    <name type="scientific">Sordaria macrospora</name>
    <dbReference type="NCBI Taxonomy" id="5147"/>
    <lineage>
        <taxon>Eukaryota</taxon>
        <taxon>Fungi</taxon>
        <taxon>Dikarya</taxon>
        <taxon>Ascomycota</taxon>
        <taxon>Pezizomycotina</taxon>
        <taxon>Sordariomycetes</taxon>
        <taxon>Sordariomycetidae</taxon>
        <taxon>Sordariales</taxon>
        <taxon>Sordariaceae</taxon>
        <taxon>Sordaria</taxon>
    </lineage>
</organism>
<dbReference type="InterPro" id="IPR013154">
    <property type="entry name" value="ADH-like_N"/>
</dbReference>